<comment type="caution">
    <text evidence="1">The sequence shown here is derived from an EMBL/GenBank/DDBJ whole genome shotgun (WGS) entry which is preliminary data.</text>
</comment>
<dbReference type="AlphaFoldDB" id="A0A4Q1JL21"/>
<gene>
    <name evidence="1" type="ORF">EO244_11665</name>
</gene>
<accession>A0A4Q1JL21</accession>
<evidence type="ECO:0000313" key="2">
    <source>
        <dbReference type="Proteomes" id="UP000289703"/>
    </source>
</evidence>
<dbReference type="RefSeq" id="WP_129254856.1">
    <property type="nucleotide sequence ID" value="NZ_SAXA01000010.1"/>
</dbReference>
<sequence>MVSKISTEEQVLKKWTDLMSLLGGSKHVFNTYVQRLTLHNLIQLANVYLLKLNKRYSLRLDSIYKSGKELFFFKLIDHCQTDEARYLDTSGGGDKFLISLALALVLSDLASN</sequence>
<dbReference type="Proteomes" id="UP000289703">
    <property type="component" value="Unassembled WGS sequence"/>
</dbReference>
<name>A0A4Q1JL21_9BACT</name>
<organism evidence="1 2">
    <name type="scientific">Ancylomarina salipaludis</name>
    <dbReference type="NCBI Taxonomy" id="2501299"/>
    <lineage>
        <taxon>Bacteria</taxon>
        <taxon>Pseudomonadati</taxon>
        <taxon>Bacteroidota</taxon>
        <taxon>Bacteroidia</taxon>
        <taxon>Marinilabiliales</taxon>
        <taxon>Marinifilaceae</taxon>
        <taxon>Ancylomarina</taxon>
    </lineage>
</organism>
<proteinExistence type="predicted"/>
<protein>
    <submittedName>
        <fullName evidence="1">Uncharacterized protein</fullName>
    </submittedName>
</protein>
<reference evidence="1 2" key="1">
    <citation type="submission" date="2019-01" db="EMBL/GenBank/DDBJ databases">
        <title>Ancylomarina salipaludis sp. nov., isolated from a salt marsh.</title>
        <authorList>
            <person name="Yoon J.-H."/>
        </authorList>
    </citation>
    <scope>NUCLEOTIDE SEQUENCE [LARGE SCALE GENOMIC DNA]</scope>
    <source>
        <strain evidence="1 2">SHSM-M15</strain>
    </source>
</reference>
<dbReference type="OrthoDB" id="9795626at2"/>
<evidence type="ECO:0000313" key="1">
    <source>
        <dbReference type="EMBL" id="RXQ92200.1"/>
    </source>
</evidence>
<dbReference type="EMBL" id="SAXA01000010">
    <property type="protein sequence ID" value="RXQ92200.1"/>
    <property type="molecule type" value="Genomic_DNA"/>
</dbReference>
<keyword evidence="2" id="KW-1185">Reference proteome</keyword>